<evidence type="ECO:0000313" key="1">
    <source>
        <dbReference type="EMBL" id="HHQ50192.1"/>
    </source>
</evidence>
<comment type="caution">
    <text evidence="1">The sequence shown here is derived from an EMBL/GenBank/DDBJ whole genome shotgun (WGS) entry which is preliminary data.</text>
</comment>
<dbReference type="EMBL" id="DRYQ01000033">
    <property type="protein sequence ID" value="HHQ50192.1"/>
    <property type="molecule type" value="Genomic_DNA"/>
</dbReference>
<organism evidence="1">
    <name type="scientific">Ignisphaera aggregans</name>
    <dbReference type="NCBI Taxonomy" id="334771"/>
    <lineage>
        <taxon>Archaea</taxon>
        <taxon>Thermoproteota</taxon>
        <taxon>Thermoprotei</taxon>
        <taxon>Desulfurococcales</taxon>
        <taxon>Desulfurococcaceae</taxon>
        <taxon>Ignisphaera</taxon>
    </lineage>
</organism>
<dbReference type="AlphaFoldDB" id="A0A7J3Z6A5"/>
<name>A0A7J3Z6A5_9CREN</name>
<protein>
    <submittedName>
        <fullName evidence="1">Uncharacterized protein</fullName>
    </submittedName>
</protein>
<proteinExistence type="predicted"/>
<reference evidence="1" key="1">
    <citation type="journal article" date="2020" name="mSystems">
        <title>Genome- and Community-Level Interaction Insights into Carbon Utilization and Element Cycling Functions of Hydrothermarchaeota in Hydrothermal Sediment.</title>
        <authorList>
            <person name="Zhou Z."/>
            <person name="Liu Y."/>
            <person name="Xu W."/>
            <person name="Pan J."/>
            <person name="Luo Z.H."/>
            <person name="Li M."/>
        </authorList>
    </citation>
    <scope>NUCLEOTIDE SEQUENCE [LARGE SCALE GENOMIC DNA]</scope>
    <source>
        <strain evidence="1">SpSt-1105</strain>
    </source>
</reference>
<accession>A0A7J3Z6A5</accession>
<gene>
    <name evidence="1" type="ORF">ENM66_02450</name>
</gene>
<sequence length="59" mass="6698">MFLLYRVLGIVGDLYVILKTVVKGLGFLEKGFIVEWIDPVIRQEGFYWCGNGFCGIVVL</sequence>